<evidence type="ECO:0008006" key="15">
    <source>
        <dbReference type="Google" id="ProtNLM"/>
    </source>
</evidence>
<dbReference type="GO" id="GO:0005615">
    <property type="term" value="C:extracellular space"/>
    <property type="evidence" value="ECO:0007669"/>
    <property type="project" value="TreeGrafter"/>
</dbReference>
<proteinExistence type="inferred from homology"/>
<dbReference type="PANTHER" id="PTHR11309">
    <property type="entry name" value="FRIZZLED"/>
    <property type="match status" value="1"/>
</dbReference>
<feature type="chain" id="PRO_5036479714" description="Secreted frizzled-related protein 5" evidence="10">
    <location>
        <begin position="19"/>
        <end position="350"/>
    </location>
</feature>
<dbReference type="SUPFAM" id="SSF50242">
    <property type="entry name" value="TIMP-like"/>
    <property type="match status" value="1"/>
</dbReference>
<keyword evidence="5" id="KW-0879">Wnt signaling pathway</keyword>
<protein>
    <recommendedName>
        <fullName evidence="15">Secreted frizzled-related protein 5</fullName>
    </recommendedName>
</protein>
<reference evidence="13" key="1">
    <citation type="submission" date="2022-08" db="UniProtKB">
        <authorList>
            <consortium name="EnsemblMetazoa"/>
        </authorList>
    </citation>
    <scope>IDENTIFICATION</scope>
    <source>
        <strain evidence="13">05x7-T-G4-1.051#20</strain>
    </source>
</reference>
<dbReference type="InterPro" id="IPR018933">
    <property type="entry name" value="Netrin_module_non-TIMP"/>
</dbReference>
<sequence length="350" mass="40479">MWFILSLCVLLCLSECYSYDYKEGFLQDIDPDWASISGRINQPKCIDIPSNLTLCQNIGYTQMRLPNLLDHDTIEEVRQQSKSWTSLLGVHCHPDTKLFLCSLFTPVCLDRKIYPCRSLCNAVKAGCEQTMLFYNYSWPDMVRCDKFPEDADLCIKPLHNVSTVHNLCSACRHPETVEGLVDGFCRSTYVVRAKIKQINHDNEKKILVLQKKKKFFKKDGLRKKDKRSLSPFIQGGLHCDCDRINVTLNENYIIMGNKTGPGEFTAMYIAKWRKDREFRKAIKLMRVRGDKSNVRPRNVCDMFKIGQSDEDVQCESWYLRGCVCFICELNGPEVQSNVIEMYRITFGPVL</sequence>
<dbReference type="InterPro" id="IPR020067">
    <property type="entry name" value="Frizzled_dom"/>
</dbReference>
<dbReference type="GO" id="GO:0060070">
    <property type="term" value="P:canonical Wnt signaling pathway"/>
    <property type="evidence" value="ECO:0007669"/>
    <property type="project" value="TreeGrafter"/>
</dbReference>
<evidence type="ECO:0000256" key="10">
    <source>
        <dbReference type="SAM" id="SignalP"/>
    </source>
</evidence>
<evidence type="ECO:0000313" key="13">
    <source>
        <dbReference type="EnsemblMetazoa" id="G4748.34:cds"/>
    </source>
</evidence>
<evidence type="ECO:0000256" key="9">
    <source>
        <dbReference type="PROSITE-ProRule" id="PRU00090"/>
    </source>
</evidence>
<feature type="signal peptide" evidence="10">
    <location>
        <begin position="1"/>
        <end position="18"/>
    </location>
</feature>
<keyword evidence="8 9" id="KW-1015">Disulfide bond</keyword>
<dbReference type="SUPFAM" id="SSF63501">
    <property type="entry name" value="Frizzled cysteine-rich domain"/>
    <property type="match status" value="1"/>
</dbReference>
<organism evidence="13 14">
    <name type="scientific">Magallana gigas</name>
    <name type="common">Pacific oyster</name>
    <name type="synonym">Crassostrea gigas</name>
    <dbReference type="NCBI Taxonomy" id="29159"/>
    <lineage>
        <taxon>Eukaryota</taxon>
        <taxon>Metazoa</taxon>
        <taxon>Spiralia</taxon>
        <taxon>Lophotrochozoa</taxon>
        <taxon>Mollusca</taxon>
        <taxon>Bivalvia</taxon>
        <taxon>Autobranchia</taxon>
        <taxon>Pteriomorphia</taxon>
        <taxon>Ostreida</taxon>
        <taxon>Ostreoidea</taxon>
        <taxon>Ostreidae</taxon>
        <taxon>Magallana</taxon>
    </lineage>
</organism>
<accession>A0A8W8NCC0</accession>
<evidence type="ECO:0000259" key="12">
    <source>
        <dbReference type="PROSITE" id="PS50189"/>
    </source>
</evidence>
<evidence type="ECO:0000259" key="11">
    <source>
        <dbReference type="PROSITE" id="PS50038"/>
    </source>
</evidence>
<comment type="similarity">
    <text evidence="2">Belongs to the secreted frizzled-related protein (sFRP) family.</text>
</comment>
<dbReference type="Proteomes" id="UP000005408">
    <property type="component" value="Unassembled WGS sequence"/>
</dbReference>
<dbReference type="GO" id="GO:0030154">
    <property type="term" value="P:cell differentiation"/>
    <property type="evidence" value="ECO:0007669"/>
    <property type="project" value="UniProtKB-KW"/>
</dbReference>
<keyword evidence="3" id="KW-0217">Developmental protein</keyword>
<evidence type="ECO:0000256" key="4">
    <source>
        <dbReference type="ARBA" id="ARBA00022525"/>
    </source>
</evidence>
<evidence type="ECO:0000256" key="5">
    <source>
        <dbReference type="ARBA" id="ARBA00022687"/>
    </source>
</evidence>
<dbReference type="PANTHER" id="PTHR11309:SF148">
    <property type="entry name" value="SECRETED FRIZZLED-RELATED PROTEIN 1"/>
    <property type="match status" value="1"/>
</dbReference>
<dbReference type="Pfam" id="PF01759">
    <property type="entry name" value="NTR"/>
    <property type="match status" value="1"/>
</dbReference>
<dbReference type="FunFam" id="1.10.2000.10:FF:000001">
    <property type="entry name" value="secreted frizzled-related protein 2"/>
    <property type="match status" value="1"/>
</dbReference>
<dbReference type="Pfam" id="PF01392">
    <property type="entry name" value="Fz"/>
    <property type="match status" value="1"/>
</dbReference>
<evidence type="ECO:0000256" key="8">
    <source>
        <dbReference type="ARBA" id="ARBA00023157"/>
    </source>
</evidence>
<dbReference type="GO" id="GO:0017147">
    <property type="term" value="F:Wnt-protein binding"/>
    <property type="evidence" value="ECO:0007669"/>
    <property type="project" value="TreeGrafter"/>
</dbReference>
<dbReference type="AlphaFoldDB" id="A0A8W8NCC0"/>
<feature type="disulfide bond" evidence="9">
    <location>
        <begin position="55"/>
        <end position="101"/>
    </location>
</feature>
<dbReference type="EnsemblMetazoa" id="G4748.34">
    <property type="protein sequence ID" value="G4748.34:cds"/>
    <property type="gene ID" value="G4748"/>
</dbReference>
<dbReference type="Gene3D" id="2.40.50.120">
    <property type="match status" value="1"/>
</dbReference>
<name>A0A8W8NCC0_MAGGI</name>
<dbReference type="Gene3D" id="1.10.2000.10">
    <property type="entry name" value="Frizzled cysteine-rich domain"/>
    <property type="match status" value="1"/>
</dbReference>
<dbReference type="GO" id="GO:0035567">
    <property type="term" value="P:non-canonical Wnt signaling pathway"/>
    <property type="evidence" value="ECO:0007669"/>
    <property type="project" value="TreeGrafter"/>
</dbReference>
<evidence type="ECO:0000256" key="6">
    <source>
        <dbReference type="ARBA" id="ARBA00022729"/>
    </source>
</evidence>
<evidence type="ECO:0000313" key="14">
    <source>
        <dbReference type="Proteomes" id="UP000005408"/>
    </source>
</evidence>
<keyword evidence="7" id="KW-0221">Differentiation</keyword>
<dbReference type="InterPro" id="IPR015526">
    <property type="entry name" value="Frizzled/SFRP"/>
</dbReference>
<dbReference type="PROSITE" id="PS50038">
    <property type="entry name" value="FZ"/>
    <property type="match status" value="1"/>
</dbReference>
<dbReference type="InterPro" id="IPR008993">
    <property type="entry name" value="TIMP-like_OB-fold"/>
</dbReference>
<feature type="disulfide bond" evidence="9">
    <location>
        <begin position="120"/>
        <end position="144"/>
    </location>
</feature>
<keyword evidence="4" id="KW-0964">Secreted</keyword>
<feature type="domain" description="FZ" evidence="11">
    <location>
        <begin position="40"/>
        <end position="157"/>
    </location>
</feature>
<evidence type="ECO:0000256" key="7">
    <source>
        <dbReference type="ARBA" id="ARBA00022782"/>
    </source>
</evidence>
<keyword evidence="14" id="KW-1185">Reference proteome</keyword>
<evidence type="ECO:0000256" key="2">
    <source>
        <dbReference type="ARBA" id="ARBA00010054"/>
    </source>
</evidence>
<dbReference type="SMART" id="SM00063">
    <property type="entry name" value="FRI"/>
    <property type="match status" value="1"/>
</dbReference>
<dbReference type="InterPro" id="IPR036790">
    <property type="entry name" value="Frizzled_dom_sf"/>
</dbReference>
<comment type="subcellular location">
    <subcellularLocation>
        <location evidence="1">Secreted</location>
    </subcellularLocation>
</comment>
<evidence type="ECO:0000256" key="1">
    <source>
        <dbReference type="ARBA" id="ARBA00004613"/>
    </source>
</evidence>
<dbReference type="PROSITE" id="PS50189">
    <property type="entry name" value="NTR"/>
    <property type="match status" value="1"/>
</dbReference>
<dbReference type="InterPro" id="IPR001134">
    <property type="entry name" value="Netrin_domain"/>
</dbReference>
<evidence type="ECO:0000256" key="3">
    <source>
        <dbReference type="ARBA" id="ARBA00022473"/>
    </source>
</evidence>
<feature type="domain" description="NTR" evidence="12">
    <location>
        <begin position="168"/>
        <end position="290"/>
    </location>
</feature>
<comment type="caution">
    <text evidence="9">Lacks conserved residue(s) required for the propagation of feature annotation.</text>
</comment>
<keyword evidence="6 10" id="KW-0732">Signal</keyword>